<dbReference type="RefSeq" id="XP_040783891.1">
    <property type="nucleotide sequence ID" value="XM_040937194.1"/>
</dbReference>
<dbReference type="AlphaFoldDB" id="A0A9P4L4V7"/>
<feature type="compositionally biased region" description="Basic and acidic residues" evidence="1">
    <location>
        <begin position="151"/>
        <end position="160"/>
    </location>
</feature>
<dbReference type="OrthoDB" id="3790317at2759"/>
<keyword evidence="3" id="KW-1185">Reference proteome</keyword>
<dbReference type="EMBL" id="ML976618">
    <property type="protein sequence ID" value="KAF1841328.1"/>
    <property type="molecule type" value="Genomic_DNA"/>
</dbReference>
<evidence type="ECO:0000256" key="1">
    <source>
        <dbReference type="SAM" id="MobiDB-lite"/>
    </source>
</evidence>
<name>A0A9P4L4V7_9PLEO</name>
<comment type="caution">
    <text evidence="2">The sequence shown here is derived from an EMBL/GenBank/DDBJ whole genome shotgun (WGS) entry which is preliminary data.</text>
</comment>
<protein>
    <submittedName>
        <fullName evidence="2">Uncharacterized protein</fullName>
    </submittedName>
</protein>
<dbReference type="Proteomes" id="UP000800039">
    <property type="component" value="Unassembled WGS sequence"/>
</dbReference>
<evidence type="ECO:0000313" key="2">
    <source>
        <dbReference type="EMBL" id="KAF1841328.1"/>
    </source>
</evidence>
<reference evidence="2" key="1">
    <citation type="submission" date="2020-01" db="EMBL/GenBank/DDBJ databases">
        <authorList>
            <consortium name="DOE Joint Genome Institute"/>
            <person name="Haridas S."/>
            <person name="Albert R."/>
            <person name="Binder M."/>
            <person name="Bloem J."/>
            <person name="Labutti K."/>
            <person name="Salamov A."/>
            <person name="Andreopoulos B."/>
            <person name="Baker S.E."/>
            <person name="Barry K."/>
            <person name="Bills G."/>
            <person name="Bluhm B.H."/>
            <person name="Cannon C."/>
            <person name="Castanera R."/>
            <person name="Culley D.E."/>
            <person name="Daum C."/>
            <person name="Ezra D."/>
            <person name="Gonzalez J.B."/>
            <person name="Henrissat B."/>
            <person name="Kuo A."/>
            <person name="Liang C."/>
            <person name="Lipzen A."/>
            <person name="Lutzoni F."/>
            <person name="Magnuson J."/>
            <person name="Mondo S."/>
            <person name="Nolan M."/>
            <person name="Ohm R."/>
            <person name="Pangilinan J."/>
            <person name="Park H.-J."/>
            <person name="Ramirez L."/>
            <person name="Alfaro M."/>
            <person name="Sun H."/>
            <person name="Tritt A."/>
            <person name="Yoshinaga Y."/>
            <person name="Zwiers L.-H."/>
            <person name="Turgeon B.G."/>
            <person name="Goodwin S.B."/>
            <person name="Spatafora J.W."/>
            <person name="Crous P.W."/>
            <person name="Grigoriev I.V."/>
        </authorList>
    </citation>
    <scope>NUCLEOTIDE SEQUENCE</scope>
    <source>
        <strain evidence="2">CBS 394.84</strain>
    </source>
</reference>
<evidence type="ECO:0000313" key="3">
    <source>
        <dbReference type="Proteomes" id="UP000800039"/>
    </source>
</evidence>
<sequence>MVNVQSSDIVEKDLALYPKDIYLGADEVTQEPYGKIPTEDLFSLRAKDIVNDILPTHLNGGCKTRTIVLGSDTCAGEHMHTSLALTKARNDPMPKSPAQLQHLTDLLQEDPPPADALGLFALDLDWDKEDPARVGFRVEKYTPDPSTNPEKLSDEHESKGRRMLEIMSQSFEKTRMMRISRPLNQKHNSVEHHLPTATLNRDTLPRLAYSPNLQKPNLSAINTCHCIRLGYSSWRDLIDLSSIKPSRLQIKIAFQSSTYSSNLQIQTLQI</sequence>
<dbReference type="GeneID" id="63854444"/>
<gene>
    <name evidence="2" type="ORF">K460DRAFT_408802</name>
</gene>
<proteinExistence type="predicted"/>
<feature type="region of interest" description="Disordered" evidence="1">
    <location>
        <begin position="139"/>
        <end position="160"/>
    </location>
</feature>
<accession>A0A9P4L4V7</accession>
<organism evidence="2 3">
    <name type="scientific">Cucurbitaria berberidis CBS 394.84</name>
    <dbReference type="NCBI Taxonomy" id="1168544"/>
    <lineage>
        <taxon>Eukaryota</taxon>
        <taxon>Fungi</taxon>
        <taxon>Dikarya</taxon>
        <taxon>Ascomycota</taxon>
        <taxon>Pezizomycotina</taxon>
        <taxon>Dothideomycetes</taxon>
        <taxon>Pleosporomycetidae</taxon>
        <taxon>Pleosporales</taxon>
        <taxon>Pleosporineae</taxon>
        <taxon>Cucurbitariaceae</taxon>
        <taxon>Cucurbitaria</taxon>
    </lineage>
</organism>